<keyword evidence="2" id="KW-1185">Reference proteome</keyword>
<dbReference type="Proteomes" id="UP000271624">
    <property type="component" value="Unassembled WGS sequence"/>
</dbReference>
<protein>
    <submittedName>
        <fullName evidence="1">Uncharacterized protein</fullName>
    </submittedName>
</protein>
<dbReference type="AlphaFoldDB" id="A0A433VLW1"/>
<dbReference type="RefSeq" id="WP_201800712.1">
    <property type="nucleotide sequence ID" value="NZ_RSCL01000005.1"/>
</dbReference>
<dbReference type="EMBL" id="RSCL01000005">
    <property type="protein sequence ID" value="RUT07128.1"/>
    <property type="molecule type" value="Genomic_DNA"/>
</dbReference>
<sequence length="117" mass="13371">MKVTARNPEILKSVKLENLRNYLLDSGWYEDRPFLENATIWLKQEPNNGEFEILLPLRQDVGDYAIRVGEAVKTLAEVENRTPIGILGVALDNVSYTSNSGISFSLFRRRVMKTVEK</sequence>
<evidence type="ECO:0000313" key="1">
    <source>
        <dbReference type="EMBL" id="RUT07128.1"/>
    </source>
</evidence>
<name>A0A433VLW1_9CYAN</name>
<organism evidence="1 2">
    <name type="scientific">Dulcicalothrix desertica PCC 7102</name>
    <dbReference type="NCBI Taxonomy" id="232991"/>
    <lineage>
        <taxon>Bacteria</taxon>
        <taxon>Bacillati</taxon>
        <taxon>Cyanobacteriota</taxon>
        <taxon>Cyanophyceae</taxon>
        <taxon>Nostocales</taxon>
        <taxon>Calotrichaceae</taxon>
        <taxon>Dulcicalothrix</taxon>
    </lineage>
</organism>
<comment type="caution">
    <text evidence="1">The sequence shown here is derived from an EMBL/GenBank/DDBJ whole genome shotgun (WGS) entry which is preliminary data.</text>
</comment>
<reference evidence="1" key="1">
    <citation type="submission" date="2018-12" db="EMBL/GenBank/DDBJ databases">
        <authorList>
            <person name="Will S."/>
            <person name="Neumann-Schaal M."/>
            <person name="Henke P."/>
        </authorList>
    </citation>
    <scope>NUCLEOTIDE SEQUENCE</scope>
    <source>
        <strain evidence="1">PCC 7102</strain>
    </source>
</reference>
<proteinExistence type="predicted"/>
<accession>A0A433VLW1</accession>
<evidence type="ECO:0000313" key="2">
    <source>
        <dbReference type="Proteomes" id="UP000271624"/>
    </source>
</evidence>
<reference evidence="1" key="2">
    <citation type="journal article" date="2019" name="Genome Biol. Evol.">
        <title>Day and night: Metabolic profiles and evolutionary relationships of six axenic non-marine cyanobacteria.</title>
        <authorList>
            <person name="Will S.E."/>
            <person name="Henke P."/>
            <person name="Boedeker C."/>
            <person name="Huang S."/>
            <person name="Brinkmann H."/>
            <person name="Rohde M."/>
            <person name="Jarek M."/>
            <person name="Friedl T."/>
            <person name="Seufert S."/>
            <person name="Schumacher M."/>
            <person name="Overmann J."/>
            <person name="Neumann-Schaal M."/>
            <person name="Petersen J."/>
        </authorList>
    </citation>
    <scope>NUCLEOTIDE SEQUENCE [LARGE SCALE GENOMIC DNA]</scope>
    <source>
        <strain evidence="1">PCC 7102</strain>
    </source>
</reference>
<gene>
    <name evidence="1" type="ORF">DSM106972_023890</name>
</gene>